<keyword evidence="1" id="KW-0472">Membrane</keyword>
<protein>
    <submittedName>
        <fullName evidence="2">Uncharacterized protein</fullName>
    </submittedName>
</protein>
<dbReference type="AlphaFoldDB" id="A0AA39WJZ7"/>
<accession>A0AA39WJZ7</accession>
<name>A0AA39WJZ7_9PEZI</name>
<keyword evidence="1" id="KW-1133">Transmembrane helix</keyword>
<evidence type="ECO:0000313" key="2">
    <source>
        <dbReference type="EMBL" id="KAK0616810.1"/>
    </source>
</evidence>
<feature type="transmembrane region" description="Helical" evidence="1">
    <location>
        <begin position="41"/>
        <end position="61"/>
    </location>
</feature>
<keyword evidence="3" id="KW-1185">Reference proteome</keyword>
<proteinExistence type="predicted"/>
<dbReference type="EMBL" id="JAULSU010000005">
    <property type="protein sequence ID" value="KAK0616810.1"/>
    <property type="molecule type" value="Genomic_DNA"/>
</dbReference>
<evidence type="ECO:0000256" key="1">
    <source>
        <dbReference type="SAM" id="Phobius"/>
    </source>
</evidence>
<evidence type="ECO:0000313" key="3">
    <source>
        <dbReference type="Proteomes" id="UP001175000"/>
    </source>
</evidence>
<keyword evidence="1" id="KW-0812">Transmembrane</keyword>
<comment type="caution">
    <text evidence="2">The sequence shown here is derived from an EMBL/GenBank/DDBJ whole genome shotgun (WGS) entry which is preliminary data.</text>
</comment>
<dbReference type="Proteomes" id="UP001175000">
    <property type="component" value="Unassembled WGS sequence"/>
</dbReference>
<feature type="non-terminal residue" evidence="2">
    <location>
        <position position="63"/>
    </location>
</feature>
<organism evidence="2 3">
    <name type="scientific">Immersiella caudata</name>
    <dbReference type="NCBI Taxonomy" id="314043"/>
    <lineage>
        <taxon>Eukaryota</taxon>
        <taxon>Fungi</taxon>
        <taxon>Dikarya</taxon>
        <taxon>Ascomycota</taxon>
        <taxon>Pezizomycotina</taxon>
        <taxon>Sordariomycetes</taxon>
        <taxon>Sordariomycetidae</taxon>
        <taxon>Sordariales</taxon>
        <taxon>Lasiosphaeriaceae</taxon>
        <taxon>Immersiella</taxon>
    </lineage>
</organism>
<sequence>MGAWKKAYFLVCCAPCAATCHGLSAVMCAAQTGLYIGGSSLIMLGFTFALARAVIGGCGIFEI</sequence>
<reference evidence="2" key="1">
    <citation type="submission" date="2023-06" db="EMBL/GenBank/DDBJ databases">
        <title>Genome-scale phylogeny and comparative genomics of the fungal order Sordariales.</title>
        <authorList>
            <consortium name="Lawrence Berkeley National Laboratory"/>
            <person name="Hensen N."/>
            <person name="Bonometti L."/>
            <person name="Westerberg I."/>
            <person name="Brannstrom I.O."/>
            <person name="Guillou S."/>
            <person name="Cros-Aarteil S."/>
            <person name="Calhoun S."/>
            <person name="Haridas S."/>
            <person name="Kuo A."/>
            <person name="Mondo S."/>
            <person name="Pangilinan J."/>
            <person name="Riley R."/>
            <person name="Labutti K."/>
            <person name="Andreopoulos B."/>
            <person name="Lipzen A."/>
            <person name="Chen C."/>
            <person name="Yanf M."/>
            <person name="Daum C."/>
            <person name="Ng V."/>
            <person name="Clum A."/>
            <person name="Steindorff A."/>
            <person name="Ohm R."/>
            <person name="Martin F."/>
            <person name="Silar P."/>
            <person name="Natvig D."/>
            <person name="Lalanne C."/>
            <person name="Gautier V."/>
            <person name="Ament-Velasquez S.L."/>
            <person name="Kruys A."/>
            <person name="Hutchinson M.I."/>
            <person name="Powell A.J."/>
            <person name="Barry K."/>
            <person name="Miller A.N."/>
            <person name="Grigoriev I.V."/>
            <person name="Debuchy R."/>
            <person name="Gladieux P."/>
            <person name="Thoren M.H."/>
            <person name="Johannesson H."/>
        </authorList>
    </citation>
    <scope>NUCLEOTIDE SEQUENCE</scope>
    <source>
        <strain evidence="2">CBS 606.72</strain>
    </source>
</reference>
<gene>
    <name evidence="2" type="ORF">B0T14DRAFT_523868</name>
</gene>